<sequence length="47" mass="5342">MTGATPRGQTRDTEISFYRFRKCAINFAQVLNCRLGCLWGNNHPPVT</sequence>
<keyword evidence="2" id="KW-1185">Reference proteome</keyword>
<gene>
    <name evidence="1" type="ORF">IQ222_16540</name>
</gene>
<dbReference type="EMBL" id="JADEWF010000065">
    <property type="protein sequence ID" value="MBE9220358.1"/>
    <property type="molecule type" value="Genomic_DNA"/>
</dbReference>
<organism evidence="1 2">
    <name type="scientific">Dolichospermum flos-aquae LEGE 04289</name>
    <dbReference type="NCBI Taxonomy" id="1828708"/>
    <lineage>
        <taxon>Bacteria</taxon>
        <taxon>Bacillati</taxon>
        <taxon>Cyanobacteriota</taxon>
        <taxon>Cyanophyceae</taxon>
        <taxon>Nostocales</taxon>
        <taxon>Aphanizomenonaceae</taxon>
        <taxon>Dolichospermum</taxon>
    </lineage>
</organism>
<reference evidence="1" key="1">
    <citation type="submission" date="2020-10" db="EMBL/GenBank/DDBJ databases">
        <authorList>
            <person name="Castelo-Branco R."/>
            <person name="Eusebio N."/>
            <person name="Adriana R."/>
            <person name="Vieira A."/>
            <person name="Brugerolle De Fraissinette N."/>
            <person name="Rezende De Castro R."/>
            <person name="Schneider M.P."/>
            <person name="Vasconcelos V."/>
            <person name="Leao P.N."/>
        </authorList>
    </citation>
    <scope>NUCLEOTIDE SEQUENCE</scope>
    <source>
        <strain evidence="1">LEGE 04289</strain>
    </source>
</reference>
<evidence type="ECO:0000313" key="2">
    <source>
        <dbReference type="Proteomes" id="UP000597867"/>
    </source>
</evidence>
<proteinExistence type="predicted"/>
<protein>
    <submittedName>
        <fullName evidence="1">Uncharacterized protein</fullName>
    </submittedName>
</protein>
<dbReference type="Proteomes" id="UP000597867">
    <property type="component" value="Unassembled WGS sequence"/>
</dbReference>
<accession>A0ACC5Q4B0</accession>
<name>A0ACC5Q4B0_DOLFA</name>
<evidence type="ECO:0000313" key="1">
    <source>
        <dbReference type="EMBL" id="MBE9220358.1"/>
    </source>
</evidence>
<comment type="caution">
    <text evidence="1">The sequence shown here is derived from an EMBL/GenBank/DDBJ whole genome shotgun (WGS) entry which is preliminary data.</text>
</comment>